<evidence type="ECO:0000256" key="1">
    <source>
        <dbReference type="ARBA" id="ARBA00023054"/>
    </source>
</evidence>
<feature type="signal peptide" evidence="3">
    <location>
        <begin position="1"/>
        <end position="18"/>
    </location>
</feature>
<sequence>MSVRSCLFLHACFLLANSVCVLYMQDLRKLVAPLLKSFQAEIDALSKRSKESETAFLNVYKRLIDVTDPVPALELSLQLKLQRMHDIDTENQKLRETLEEYNKEFAEVKNQEVTIKTLKEKIREYEQSVRNQAENLALEKQQQIHKDYEEKERSQSHESLVGKLQEAELKAQTLQTDTRAAKVSLE</sequence>
<dbReference type="Pfam" id="PF25398">
    <property type="entry name" value="CUX1_N"/>
    <property type="match status" value="1"/>
</dbReference>
<feature type="region of interest" description="Disordered" evidence="2">
    <location>
        <begin position="140"/>
        <end position="162"/>
    </location>
</feature>
<dbReference type="Ensembl" id="ENSCCRT00015039689.1">
    <property type="protein sequence ID" value="ENSCCRP00015038370.1"/>
    <property type="gene ID" value="ENSCCRG00015015977.1"/>
</dbReference>
<dbReference type="GO" id="GO:0005634">
    <property type="term" value="C:nucleus"/>
    <property type="evidence" value="ECO:0007669"/>
    <property type="project" value="TreeGrafter"/>
</dbReference>
<accession>A0A8C1UKI2</accession>
<evidence type="ECO:0000313" key="6">
    <source>
        <dbReference type="Proteomes" id="UP000694700"/>
    </source>
</evidence>
<dbReference type="Proteomes" id="UP000694700">
    <property type="component" value="Unplaced"/>
</dbReference>
<dbReference type="PANTHER" id="PTHR14043">
    <property type="entry name" value="CCAAT DISPLACEMENT PROTEIN-RELATED"/>
    <property type="match status" value="1"/>
</dbReference>
<feature type="compositionally biased region" description="Basic and acidic residues" evidence="2">
    <location>
        <begin position="142"/>
        <end position="156"/>
    </location>
</feature>
<evidence type="ECO:0000256" key="3">
    <source>
        <dbReference type="SAM" id="SignalP"/>
    </source>
</evidence>
<name>A0A8C1UKI2_CYPCA</name>
<reference evidence="5" key="1">
    <citation type="submission" date="2025-08" db="UniProtKB">
        <authorList>
            <consortium name="Ensembl"/>
        </authorList>
    </citation>
    <scope>IDENTIFICATION</scope>
</reference>
<dbReference type="InterPro" id="IPR057476">
    <property type="entry name" value="Cux_N"/>
</dbReference>
<organism evidence="5 6">
    <name type="scientific">Cyprinus carpio</name>
    <name type="common">Common carp</name>
    <dbReference type="NCBI Taxonomy" id="7962"/>
    <lineage>
        <taxon>Eukaryota</taxon>
        <taxon>Metazoa</taxon>
        <taxon>Chordata</taxon>
        <taxon>Craniata</taxon>
        <taxon>Vertebrata</taxon>
        <taxon>Euteleostomi</taxon>
        <taxon>Actinopterygii</taxon>
        <taxon>Neopterygii</taxon>
        <taxon>Teleostei</taxon>
        <taxon>Ostariophysi</taxon>
        <taxon>Cypriniformes</taxon>
        <taxon>Cyprinidae</taxon>
        <taxon>Cyprininae</taxon>
        <taxon>Cyprinus</taxon>
    </lineage>
</organism>
<feature type="domain" description="Cux N-terminal" evidence="4">
    <location>
        <begin position="26"/>
        <end position="79"/>
    </location>
</feature>
<evidence type="ECO:0000256" key="2">
    <source>
        <dbReference type="SAM" id="MobiDB-lite"/>
    </source>
</evidence>
<proteinExistence type="predicted"/>
<dbReference type="PANTHER" id="PTHR14043:SF15">
    <property type="entry name" value="PROTEIN CASP"/>
    <property type="match status" value="1"/>
</dbReference>
<evidence type="ECO:0000313" key="5">
    <source>
        <dbReference type="Ensembl" id="ENSCCRP00015038370.1"/>
    </source>
</evidence>
<dbReference type="AlphaFoldDB" id="A0A8C1UKI2"/>
<feature type="chain" id="PRO_5034588078" description="Cux N-terminal domain-containing protein" evidence="3">
    <location>
        <begin position="19"/>
        <end position="186"/>
    </location>
</feature>
<protein>
    <recommendedName>
        <fullName evidence="4">Cux N-terminal domain-containing protein</fullName>
    </recommendedName>
</protein>
<keyword evidence="1" id="KW-0175">Coiled coil</keyword>
<dbReference type="GO" id="GO:0000977">
    <property type="term" value="F:RNA polymerase II transcription regulatory region sequence-specific DNA binding"/>
    <property type="evidence" value="ECO:0007669"/>
    <property type="project" value="TreeGrafter"/>
</dbReference>
<keyword evidence="3" id="KW-0732">Signal</keyword>
<dbReference type="GO" id="GO:0000981">
    <property type="term" value="F:DNA-binding transcription factor activity, RNA polymerase II-specific"/>
    <property type="evidence" value="ECO:0007669"/>
    <property type="project" value="TreeGrafter"/>
</dbReference>
<evidence type="ECO:0000259" key="4">
    <source>
        <dbReference type="Pfam" id="PF25398"/>
    </source>
</evidence>